<dbReference type="EMBL" id="CAXDID020000227">
    <property type="protein sequence ID" value="CAL6059713.1"/>
    <property type="molecule type" value="Genomic_DNA"/>
</dbReference>
<accession>A0AA86U8X7</accession>
<feature type="domain" description="NUMOD4" evidence="1">
    <location>
        <begin position="16"/>
        <end position="60"/>
    </location>
</feature>
<dbReference type="InterPro" id="IPR044925">
    <property type="entry name" value="His-Me_finger_sf"/>
</dbReference>
<sequence>MSEEYSQSDSQIEEYEEFYPIKDFDKYEITKNGQVRNIQSQKILKQSDKNKNKYFTVSLYDKYKDKYIIYGVHRLVAQTFLENPDNLPLVDHKNRNNQDNRIENLRWISRSDNQRNVKSKYRIVYEYFDELPYEENCIEFQCYNGYQFGHYFINTETIQKTIFIERQQYIFFI</sequence>
<comment type="caution">
    <text evidence="3">The sequence shown here is derived from an EMBL/GenBank/DDBJ whole genome shotgun (WGS) entry which is preliminary data.</text>
</comment>
<evidence type="ECO:0000259" key="2">
    <source>
        <dbReference type="Pfam" id="PF13392"/>
    </source>
</evidence>
<dbReference type="Proteomes" id="UP001642409">
    <property type="component" value="Unassembled WGS sequence"/>
</dbReference>
<reference evidence="3" key="1">
    <citation type="submission" date="2023-06" db="EMBL/GenBank/DDBJ databases">
        <authorList>
            <person name="Kurt Z."/>
        </authorList>
    </citation>
    <scope>NUCLEOTIDE SEQUENCE</scope>
</reference>
<evidence type="ECO:0000313" key="4">
    <source>
        <dbReference type="EMBL" id="CAL6059713.1"/>
    </source>
</evidence>
<evidence type="ECO:0000313" key="5">
    <source>
        <dbReference type="Proteomes" id="UP001642409"/>
    </source>
</evidence>
<keyword evidence="5" id="KW-1185">Reference proteome</keyword>
<dbReference type="InterPro" id="IPR010902">
    <property type="entry name" value="NUMOD4"/>
</dbReference>
<feature type="domain" description="HNH nuclease" evidence="2">
    <location>
        <begin position="70"/>
        <end position="115"/>
    </location>
</feature>
<name>A0AA86U8X7_9EUKA</name>
<proteinExistence type="predicted"/>
<gene>
    <name evidence="3" type="ORF">HINF_LOCUS35655</name>
    <name evidence="4" type="ORF">HINF_LOCUS48875</name>
</gene>
<dbReference type="SUPFAM" id="SSF54060">
    <property type="entry name" value="His-Me finger endonucleases"/>
    <property type="match status" value="1"/>
</dbReference>
<dbReference type="InterPro" id="IPR003615">
    <property type="entry name" value="HNH_nuc"/>
</dbReference>
<reference evidence="4 5" key="2">
    <citation type="submission" date="2024-07" db="EMBL/GenBank/DDBJ databases">
        <authorList>
            <person name="Akdeniz Z."/>
        </authorList>
    </citation>
    <scope>NUCLEOTIDE SEQUENCE [LARGE SCALE GENOMIC DNA]</scope>
</reference>
<dbReference type="EMBL" id="CATOUU010000785">
    <property type="protein sequence ID" value="CAI9948010.1"/>
    <property type="molecule type" value="Genomic_DNA"/>
</dbReference>
<evidence type="ECO:0008006" key="6">
    <source>
        <dbReference type="Google" id="ProtNLM"/>
    </source>
</evidence>
<dbReference type="Gene3D" id="3.90.75.20">
    <property type="match status" value="1"/>
</dbReference>
<evidence type="ECO:0000313" key="3">
    <source>
        <dbReference type="EMBL" id="CAI9948010.1"/>
    </source>
</evidence>
<dbReference type="Pfam" id="PF13392">
    <property type="entry name" value="HNH_3"/>
    <property type="match status" value="1"/>
</dbReference>
<evidence type="ECO:0000259" key="1">
    <source>
        <dbReference type="Pfam" id="PF07463"/>
    </source>
</evidence>
<dbReference type="GO" id="GO:0016788">
    <property type="term" value="F:hydrolase activity, acting on ester bonds"/>
    <property type="evidence" value="ECO:0007669"/>
    <property type="project" value="InterPro"/>
</dbReference>
<organism evidence="3">
    <name type="scientific">Hexamita inflata</name>
    <dbReference type="NCBI Taxonomy" id="28002"/>
    <lineage>
        <taxon>Eukaryota</taxon>
        <taxon>Metamonada</taxon>
        <taxon>Diplomonadida</taxon>
        <taxon>Hexamitidae</taxon>
        <taxon>Hexamitinae</taxon>
        <taxon>Hexamita</taxon>
    </lineage>
</organism>
<dbReference type="AlphaFoldDB" id="A0AA86U8X7"/>
<dbReference type="Pfam" id="PF07463">
    <property type="entry name" value="NUMOD4"/>
    <property type="match status" value="1"/>
</dbReference>
<protein>
    <recommendedName>
        <fullName evidence="6">HNH nuclease domain-containing protein</fullName>
    </recommendedName>
</protein>